<dbReference type="InterPro" id="IPR003607">
    <property type="entry name" value="HD/PDEase_dom"/>
</dbReference>
<dbReference type="InterPro" id="IPR006674">
    <property type="entry name" value="HD_domain"/>
</dbReference>
<evidence type="ECO:0000259" key="1">
    <source>
        <dbReference type="PROSITE" id="PS51831"/>
    </source>
</evidence>
<dbReference type="PROSITE" id="PS51831">
    <property type="entry name" value="HD"/>
    <property type="match status" value="1"/>
</dbReference>
<keyword evidence="3" id="KW-1185">Reference proteome</keyword>
<dbReference type="AlphaFoldDB" id="A0A7W5B534"/>
<dbReference type="InterPro" id="IPR050135">
    <property type="entry name" value="dGTPase-like"/>
</dbReference>
<accession>A0A7W5B534</accession>
<organism evidence="2 3">
    <name type="scientific">Paenibacillus phyllosphaerae</name>
    <dbReference type="NCBI Taxonomy" id="274593"/>
    <lineage>
        <taxon>Bacteria</taxon>
        <taxon>Bacillati</taxon>
        <taxon>Bacillota</taxon>
        <taxon>Bacilli</taxon>
        <taxon>Bacillales</taxon>
        <taxon>Paenibacillaceae</taxon>
        <taxon>Paenibacillus</taxon>
    </lineage>
</organism>
<gene>
    <name evidence="2" type="ORF">FHS18_006207</name>
</gene>
<dbReference type="InterPro" id="IPR045509">
    <property type="entry name" value="HD_assoc_2"/>
</dbReference>
<reference evidence="2 3" key="1">
    <citation type="submission" date="2020-08" db="EMBL/GenBank/DDBJ databases">
        <title>Genomic Encyclopedia of Type Strains, Phase III (KMG-III): the genomes of soil and plant-associated and newly described type strains.</title>
        <authorList>
            <person name="Whitman W."/>
        </authorList>
    </citation>
    <scope>NUCLEOTIDE SEQUENCE [LARGE SCALE GENOMIC DNA]</scope>
    <source>
        <strain evidence="2 3">CECT 5862</strain>
    </source>
</reference>
<sequence>MNAKLQPLAEEKVFKDPVHKYIYVQDRTIWNLINTKEFQRLRRIRQLGTSYLTFHGAEHSRFSHSLGVYEITRKVISQFERGGYADWPQDEKLVSLCAALLHDIGHGPFSHSIEDVFDTHHEDWTCRILLEETEVNRVLKEVHPDFPEQVAAVIRKTYEKPIVISLVSSQMDADRMDYLLRDAYFTGVNYGTFDLERILRVLRPHRGRIVVKESGMHAVEDYLMSRYQMYWQIYFHPVTRSSEIILRQIFRRAKELSMNGYAFKWMMEPIARLLGGTIDVPNYLALDEATVQAAFTQWQAEEDKLLADLCRRFLERKLYKYVTMDEADEELWARIRGEFSRIGLHPDYHLEIDFPYDLPYAVYRSGVYDAKKDDKSPILVLGRDDQVYEISEQSDIVRSITGMHRGKYHLYYPYEPLLESADQLSEELRQLFELDKEGA</sequence>
<dbReference type="GO" id="GO:0006203">
    <property type="term" value="P:dGTP catabolic process"/>
    <property type="evidence" value="ECO:0007669"/>
    <property type="project" value="TreeGrafter"/>
</dbReference>
<dbReference type="Pfam" id="PF19276">
    <property type="entry name" value="HD_assoc_2"/>
    <property type="match status" value="1"/>
</dbReference>
<dbReference type="Gene3D" id="1.10.3210.10">
    <property type="entry name" value="Hypothetical protein af1432"/>
    <property type="match status" value="1"/>
</dbReference>
<evidence type="ECO:0000313" key="2">
    <source>
        <dbReference type="EMBL" id="MBB3114091.1"/>
    </source>
</evidence>
<protein>
    <recommendedName>
        <fullName evidence="1">HD domain-containing protein</fullName>
    </recommendedName>
</protein>
<dbReference type="EMBL" id="JACHXK010000026">
    <property type="protein sequence ID" value="MBB3114091.1"/>
    <property type="molecule type" value="Genomic_DNA"/>
</dbReference>
<evidence type="ECO:0000313" key="3">
    <source>
        <dbReference type="Proteomes" id="UP000570361"/>
    </source>
</evidence>
<dbReference type="CDD" id="cd00077">
    <property type="entry name" value="HDc"/>
    <property type="match status" value="1"/>
</dbReference>
<dbReference type="PANTHER" id="PTHR11373">
    <property type="entry name" value="DEOXYNUCLEOSIDE TRIPHOSPHATE TRIPHOSPHOHYDROLASE"/>
    <property type="match status" value="1"/>
</dbReference>
<dbReference type="SMART" id="SM00471">
    <property type="entry name" value="HDc"/>
    <property type="match status" value="1"/>
</dbReference>
<dbReference type="FunFam" id="1.10.3210.10:FF:000014">
    <property type="entry name" value="HD domain-containing protein"/>
    <property type="match status" value="1"/>
</dbReference>
<dbReference type="SUPFAM" id="SSF109604">
    <property type="entry name" value="HD-domain/PDEase-like"/>
    <property type="match status" value="1"/>
</dbReference>
<dbReference type="Proteomes" id="UP000570361">
    <property type="component" value="Unassembled WGS sequence"/>
</dbReference>
<dbReference type="PANTHER" id="PTHR11373:SF4">
    <property type="entry name" value="DEOXYNUCLEOSIDE TRIPHOSPHATE TRIPHOSPHOHYDROLASE SAMHD1"/>
    <property type="match status" value="1"/>
</dbReference>
<proteinExistence type="predicted"/>
<comment type="caution">
    <text evidence="2">The sequence shown here is derived from an EMBL/GenBank/DDBJ whole genome shotgun (WGS) entry which is preliminary data.</text>
</comment>
<name>A0A7W5B534_9BACL</name>
<dbReference type="RefSeq" id="WP_183604144.1">
    <property type="nucleotide sequence ID" value="NZ_JACHXK010000026.1"/>
</dbReference>
<dbReference type="GO" id="GO:0008832">
    <property type="term" value="F:dGTPase activity"/>
    <property type="evidence" value="ECO:0007669"/>
    <property type="project" value="TreeGrafter"/>
</dbReference>
<dbReference type="Pfam" id="PF01966">
    <property type="entry name" value="HD"/>
    <property type="match status" value="1"/>
</dbReference>
<feature type="domain" description="HD" evidence="1">
    <location>
        <begin position="61"/>
        <end position="179"/>
    </location>
</feature>